<keyword evidence="2" id="KW-1185">Reference proteome</keyword>
<dbReference type="Proteomes" id="UP001054945">
    <property type="component" value="Unassembled WGS sequence"/>
</dbReference>
<name>A0AAV4QGJ1_CAEEX</name>
<comment type="caution">
    <text evidence="1">The sequence shown here is derived from an EMBL/GenBank/DDBJ whole genome shotgun (WGS) entry which is preliminary data.</text>
</comment>
<protein>
    <submittedName>
        <fullName evidence="1">Uncharacterized protein</fullName>
    </submittedName>
</protein>
<organism evidence="1 2">
    <name type="scientific">Caerostris extrusa</name>
    <name type="common">Bark spider</name>
    <name type="synonym">Caerostris bankana</name>
    <dbReference type="NCBI Taxonomy" id="172846"/>
    <lineage>
        <taxon>Eukaryota</taxon>
        <taxon>Metazoa</taxon>
        <taxon>Ecdysozoa</taxon>
        <taxon>Arthropoda</taxon>
        <taxon>Chelicerata</taxon>
        <taxon>Arachnida</taxon>
        <taxon>Araneae</taxon>
        <taxon>Araneomorphae</taxon>
        <taxon>Entelegynae</taxon>
        <taxon>Araneoidea</taxon>
        <taxon>Araneidae</taxon>
        <taxon>Caerostris</taxon>
    </lineage>
</organism>
<evidence type="ECO:0000313" key="1">
    <source>
        <dbReference type="EMBL" id="GIY07226.1"/>
    </source>
</evidence>
<sequence length="72" mass="8155">MQNLKVCGVLGKDVVNTRVITCEMLENSQSENYRTHRTLGKNARNPWACEIFGKDVVNPRVYGSLEKDSVEL</sequence>
<dbReference type="AlphaFoldDB" id="A0AAV4QGJ1"/>
<dbReference type="EMBL" id="BPLR01006071">
    <property type="protein sequence ID" value="GIY07226.1"/>
    <property type="molecule type" value="Genomic_DNA"/>
</dbReference>
<accession>A0AAV4QGJ1</accession>
<reference evidence="1 2" key="1">
    <citation type="submission" date="2021-06" db="EMBL/GenBank/DDBJ databases">
        <title>Caerostris extrusa draft genome.</title>
        <authorList>
            <person name="Kono N."/>
            <person name="Arakawa K."/>
        </authorList>
    </citation>
    <scope>NUCLEOTIDE SEQUENCE [LARGE SCALE GENOMIC DNA]</scope>
</reference>
<proteinExistence type="predicted"/>
<evidence type="ECO:0000313" key="2">
    <source>
        <dbReference type="Proteomes" id="UP001054945"/>
    </source>
</evidence>
<gene>
    <name evidence="1" type="ORF">CEXT_32141</name>
</gene>